<evidence type="ECO:0000313" key="13">
    <source>
        <dbReference type="EMBL" id="CAE0720976.1"/>
    </source>
</evidence>
<evidence type="ECO:0000256" key="4">
    <source>
        <dbReference type="ARBA" id="ARBA00022786"/>
    </source>
</evidence>
<dbReference type="EMBL" id="HBIX01019330">
    <property type="protein sequence ID" value="CAE0720974.1"/>
    <property type="molecule type" value="Transcribed_RNA"/>
</dbReference>
<evidence type="ECO:0000256" key="5">
    <source>
        <dbReference type="ARBA" id="ARBA00023006"/>
    </source>
</evidence>
<dbReference type="GO" id="GO:0000045">
    <property type="term" value="P:autophagosome assembly"/>
    <property type="evidence" value="ECO:0007669"/>
    <property type="project" value="TreeGrafter"/>
</dbReference>
<keyword evidence="4" id="KW-0833">Ubl conjugation pathway</keyword>
<dbReference type="EMBL" id="HBIX01019329">
    <property type="protein sequence ID" value="CAE0720973.1"/>
    <property type="molecule type" value="Transcribed_RNA"/>
</dbReference>
<gene>
    <name evidence="7" type="ORF">PAUS00366_LOCUS13724</name>
    <name evidence="8" type="ORF">PAUS00366_LOCUS13725</name>
    <name evidence="9" type="ORF">PAUS00366_LOCUS13726</name>
    <name evidence="10" type="ORF">PAUS00366_LOCUS13727</name>
    <name evidence="11" type="ORF">PAUS00366_LOCUS13728</name>
    <name evidence="12" type="ORF">PAUS00366_LOCUS13729</name>
    <name evidence="13" type="ORF">PAUS00366_LOCUS13730</name>
</gene>
<keyword evidence="5" id="KW-0072">Autophagy</keyword>
<dbReference type="EMBL" id="HBIX01019332">
    <property type="protein sequence ID" value="CAE0720976.1"/>
    <property type="molecule type" value="Transcribed_RNA"/>
</dbReference>
<dbReference type="Gene3D" id="3.30.1460.50">
    <property type="match status" value="1"/>
</dbReference>
<dbReference type="GO" id="GO:0005829">
    <property type="term" value="C:cytosol"/>
    <property type="evidence" value="ECO:0007669"/>
    <property type="project" value="TreeGrafter"/>
</dbReference>
<dbReference type="EMBL" id="HBIX01019331">
    <property type="protein sequence ID" value="CAE0720975.1"/>
    <property type="molecule type" value="Transcribed_RNA"/>
</dbReference>
<dbReference type="Pfam" id="PF03987">
    <property type="entry name" value="Autophagy_act_C"/>
    <property type="match status" value="1"/>
</dbReference>
<evidence type="ECO:0000313" key="9">
    <source>
        <dbReference type="EMBL" id="CAE0720972.1"/>
    </source>
</evidence>
<dbReference type="EMBL" id="HBIX01019327">
    <property type="protein sequence ID" value="CAE0720971.1"/>
    <property type="molecule type" value="Transcribed_RNA"/>
</dbReference>
<sequence>MSFSRDDFDRNAKALISALQSADKEECELSGGNTRPFALCDWELCRDNNAYSPVLYLTHPAIILSKSVSPLAQQETIVLTTTRESDDDDDLEDEGITADDECYIEETIIDDDGMRGNQQLQFATQWKFSIIYSSTYQVPVLYFNVQDTNGNPVGRQHLLEILRQEHRRSAFTASNDFTNDTWEFVSQEENPVTGLCSFFLHPCQSTQRLQQFLTSVATTIYQNEDCTKLEQKSINTEDFPFTKECILWSWMSMILPAIGQSIPPFYFRHIQGRIAHPP</sequence>
<evidence type="ECO:0000313" key="8">
    <source>
        <dbReference type="EMBL" id="CAE0720971.1"/>
    </source>
</evidence>
<dbReference type="AlphaFoldDB" id="A0A6V0A1W5"/>
<reference evidence="7" key="1">
    <citation type="submission" date="2021-01" db="EMBL/GenBank/DDBJ databases">
        <authorList>
            <person name="Corre E."/>
            <person name="Pelletier E."/>
            <person name="Niang G."/>
            <person name="Scheremetjew M."/>
            <person name="Finn R."/>
            <person name="Kale V."/>
            <person name="Holt S."/>
            <person name="Cochrane G."/>
            <person name="Meng A."/>
            <person name="Brown T."/>
            <person name="Cohen L."/>
        </authorList>
    </citation>
    <scope>NUCLEOTIDE SEQUENCE</scope>
    <source>
        <strain evidence="7">10249 10 AB</strain>
    </source>
</reference>
<evidence type="ECO:0000313" key="10">
    <source>
        <dbReference type="EMBL" id="CAE0720973.1"/>
    </source>
</evidence>
<dbReference type="GO" id="GO:0061651">
    <property type="term" value="F:Atg12 conjugating enzyme activity"/>
    <property type="evidence" value="ECO:0007669"/>
    <property type="project" value="TreeGrafter"/>
</dbReference>
<dbReference type="GO" id="GO:0032446">
    <property type="term" value="P:protein modification by small protein conjugation"/>
    <property type="evidence" value="ECO:0007669"/>
    <property type="project" value="TreeGrafter"/>
</dbReference>
<dbReference type="GO" id="GO:0000422">
    <property type="term" value="P:autophagy of mitochondrion"/>
    <property type="evidence" value="ECO:0007669"/>
    <property type="project" value="TreeGrafter"/>
</dbReference>
<protein>
    <recommendedName>
        <fullName evidence="2">Ubiquitin-like-conjugating enzyme ATG10</fullName>
    </recommendedName>
    <alternativeName>
        <fullName evidence="6">Autophagy-related protein 10</fullName>
    </alternativeName>
</protein>
<evidence type="ECO:0000256" key="3">
    <source>
        <dbReference type="ARBA" id="ARBA00022679"/>
    </source>
</evidence>
<evidence type="ECO:0000313" key="11">
    <source>
        <dbReference type="EMBL" id="CAE0720974.1"/>
    </source>
</evidence>
<dbReference type="PANTHER" id="PTHR14957:SF1">
    <property type="entry name" value="UBIQUITIN-LIKE-CONJUGATING ENZYME ATG10"/>
    <property type="match status" value="1"/>
</dbReference>
<keyword evidence="3" id="KW-0808">Transferase</keyword>
<evidence type="ECO:0000256" key="2">
    <source>
        <dbReference type="ARBA" id="ARBA00021099"/>
    </source>
</evidence>
<comment type="similarity">
    <text evidence="1">Belongs to the ATG10 family.</text>
</comment>
<evidence type="ECO:0000313" key="7">
    <source>
        <dbReference type="EMBL" id="CAE0720970.1"/>
    </source>
</evidence>
<evidence type="ECO:0000256" key="6">
    <source>
        <dbReference type="ARBA" id="ARBA00029833"/>
    </source>
</evidence>
<evidence type="ECO:0000313" key="12">
    <source>
        <dbReference type="EMBL" id="CAE0720975.1"/>
    </source>
</evidence>
<dbReference type="EMBL" id="HBIX01019328">
    <property type="protein sequence ID" value="CAE0720972.1"/>
    <property type="molecule type" value="Transcribed_RNA"/>
</dbReference>
<dbReference type="InterPro" id="IPR007135">
    <property type="entry name" value="Atg3/Atg10"/>
</dbReference>
<dbReference type="PANTHER" id="PTHR14957">
    <property type="entry name" value="UBIQUITIN-LIKE-CONJUGATING ENZYME ATG10"/>
    <property type="match status" value="1"/>
</dbReference>
<proteinExistence type="inferred from homology"/>
<organism evidence="7">
    <name type="scientific">Pseudo-nitzschia australis</name>
    <dbReference type="NCBI Taxonomy" id="44445"/>
    <lineage>
        <taxon>Eukaryota</taxon>
        <taxon>Sar</taxon>
        <taxon>Stramenopiles</taxon>
        <taxon>Ochrophyta</taxon>
        <taxon>Bacillariophyta</taxon>
        <taxon>Bacillariophyceae</taxon>
        <taxon>Bacillariophycidae</taxon>
        <taxon>Bacillariales</taxon>
        <taxon>Bacillariaceae</taxon>
        <taxon>Pseudo-nitzschia</taxon>
    </lineage>
</organism>
<dbReference type="EMBL" id="HBIX01019326">
    <property type="protein sequence ID" value="CAE0720970.1"/>
    <property type="molecule type" value="Transcribed_RNA"/>
</dbReference>
<accession>A0A6V0A1W5</accession>
<name>A0A6V0A1W5_9STRA</name>
<evidence type="ECO:0000256" key="1">
    <source>
        <dbReference type="ARBA" id="ARBA00005696"/>
    </source>
</evidence>